<evidence type="ECO:0000313" key="2">
    <source>
        <dbReference type="EMBL" id="MCL6271960.1"/>
    </source>
</evidence>
<protein>
    <submittedName>
        <fullName evidence="2">Uncharacterized protein</fullName>
    </submittedName>
</protein>
<sequence length="261" mass="28741">MNNPPSKSVSQRNLIGCLFAILFASVSIKASAGPLSELMALNEKWPETFAKKDDSSFPDFYTKNALTAQYPYNAEENLTGLKAITSFFKKGPFKLEDASVTTDFIAMEAKGKTSLIIKRWQLKHAAGDAAGLAIKVAQLTDKWLWNIELSAGGIKGVADLSQNDYEPDNSALNYLTDRMAVQTRPLYKSPSIDINDIANNQMDISVGVRYNNLLTIENGDQGLVIATENRRGRTRIAFIAADKVDEEWRAAVVIGFPLAQE</sequence>
<keyword evidence="1" id="KW-0732">Signal</keyword>
<proteinExistence type="predicted"/>
<evidence type="ECO:0000313" key="3">
    <source>
        <dbReference type="Proteomes" id="UP001203338"/>
    </source>
</evidence>
<feature type="signal peptide" evidence="1">
    <location>
        <begin position="1"/>
        <end position="32"/>
    </location>
</feature>
<evidence type="ECO:0000256" key="1">
    <source>
        <dbReference type="SAM" id="SignalP"/>
    </source>
</evidence>
<dbReference type="EMBL" id="JAMFLX010000039">
    <property type="protein sequence ID" value="MCL6271960.1"/>
    <property type="molecule type" value="Genomic_DNA"/>
</dbReference>
<gene>
    <name evidence="2" type="ORF">M3P05_18735</name>
</gene>
<accession>A0ABT0PKP5</accession>
<reference evidence="2 3" key="1">
    <citation type="submission" date="2022-05" db="EMBL/GenBank/DDBJ databases">
        <authorList>
            <person name="Park J.-S."/>
        </authorList>
    </citation>
    <scope>NUCLEOTIDE SEQUENCE [LARGE SCALE GENOMIC DNA]</scope>
    <source>
        <strain evidence="2 3">2012CJ34-2</strain>
    </source>
</reference>
<comment type="caution">
    <text evidence="2">The sequence shown here is derived from an EMBL/GenBank/DDBJ whole genome shotgun (WGS) entry which is preliminary data.</text>
</comment>
<dbReference type="Proteomes" id="UP001203338">
    <property type="component" value="Unassembled WGS sequence"/>
</dbReference>
<dbReference type="RefSeq" id="WP_249701633.1">
    <property type="nucleotide sequence ID" value="NZ_JAMFLX010000039.1"/>
</dbReference>
<name>A0ABT0PKP5_9GAMM</name>
<feature type="chain" id="PRO_5046900008" evidence="1">
    <location>
        <begin position="33"/>
        <end position="261"/>
    </location>
</feature>
<keyword evidence="3" id="KW-1185">Reference proteome</keyword>
<organism evidence="2 3">
    <name type="scientific">Parendozoicomonas callyspongiae</name>
    <dbReference type="NCBI Taxonomy" id="2942213"/>
    <lineage>
        <taxon>Bacteria</taxon>
        <taxon>Pseudomonadati</taxon>
        <taxon>Pseudomonadota</taxon>
        <taxon>Gammaproteobacteria</taxon>
        <taxon>Oceanospirillales</taxon>
        <taxon>Endozoicomonadaceae</taxon>
        <taxon>Parendozoicomonas</taxon>
    </lineage>
</organism>